<evidence type="ECO:0000313" key="2">
    <source>
        <dbReference type="EMBL" id="MBK7955105.1"/>
    </source>
</evidence>
<comment type="caution">
    <text evidence="2">The sequence shown here is derived from an EMBL/GenBank/DDBJ whole genome shotgun (WGS) entry which is preliminary data.</text>
</comment>
<dbReference type="Proteomes" id="UP000706151">
    <property type="component" value="Unassembled WGS sequence"/>
</dbReference>
<gene>
    <name evidence="2" type="ORF">IPK02_14805</name>
</gene>
<evidence type="ECO:0000313" key="3">
    <source>
        <dbReference type="Proteomes" id="UP000706151"/>
    </source>
</evidence>
<dbReference type="EMBL" id="JADJOT010000010">
    <property type="protein sequence ID" value="MBK7955105.1"/>
    <property type="molecule type" value="Genomic_DNA"/>
</dbReference>
<reference evidence="2 3" key="1">
    <citation type="submission" date="2020-10" db="EMBL/GenBank/DDBJ databases">
        <title>Connecting structure to function with the recovery of over 1000 high-quality activated sludge metagenome-assembled genomes encoding full-length rRNA genes using long-read sequencing.</title>
        <authorList>
            <person name="Singleton C.M."/>
            <person name="Petriglieri F."/>
            <person name="Kristensen J.M."/>
            <person name="Kirkegaard R.H."/>
            <person name="Michaelsen T.Y."/>
            <person name="Andersen M.H."/>
            <person name="Karst S.M."/>
            <person name="Dueholm M.S."/>
            <person name="Nielsen P.H."/>
            <person name="Albertsen M."/>
        </authorList>
    </citation>
    <scope>NUCLEOTIDE SEQUENCE [LARGE SCALE GENOMIC DNA]</scope>
    <source>
        <strain evidence="2">Fred_18-Q3-R57-64_BAT3C.720</strain>
    </source>
</reference>
<organism evidence="2 3">
    <name type="scientific">Candidatus Accumulibacter affinis</name>
    <dbReference type="NCBI Taxonomy" id="2954384"/>
    <lineage>
        <taxon>Bacteria</taxon>
        <taxon>Pseudomonadati</taxon>
        <taxon>Pseudomonadota</taxon>
        <taxon>Betaproteobacteria</taxon>
        <taxon>Candidatus Accumulibacter</taxon>
    </lineage>
</organism>
<name>A0A935W871_9PROT</name>
<protein>
    <submittedName>
        <fullName evidence="2">Uncharacterized protein</fullName>
    </submittedName>
</protein>
<feature type="region of interest" description="Disordered" evidence="1">
    <location>
        <begin position="146"/>
        <end position="178"/>
    </location>
</feature>
<sequence length="193" mass="21596">MSERTVSVVTGARAGGRHLGGRRGAFAGAGGRHERFCRCCFPWRRELYQHGRRVHVDSVDANSAAQVRRHLADIVDAQEFTAAQVDLAGHRRLATQLHARHSAEVGRQADAQNFRQRIRPRFGLAGDDQREPERCGRVDAAARSDEVDVGLGHGRRERQSQADHRRSRRNGEGAPRRATQIVDQCFSFAQMLV</sequence>
<accession>A0A935W871</accession>
<evidence type="ECO:0000256" key="1">
    <source>
        <dbReference type="SAM" id="MobiDB-lite"/>
    </source>
</evidence>
<proteinExistence type="predicted"/>
<dbReference type="AlphaFoldDB" id="A0A935W871"/>
<feature type="compositionally biased region" description="Basic and acidic residues" evidence="1">
    <location>
        <begin position="157"/>
        <end position="175"/>
    </location>
</feature>